<evidence type="ECO:0000259" key="6">
    <source>
        <dbReference type="PROSITE" id="PS50071"/>
    </source>
</evidence>
<dbReference type="EMBL" id="OZ037944">
    <property type="protein sequence ID" value="CAL1695001.1"/>
    <property type="molecule type" value="Genomic_DNA"/>
</dbReference>
<comment type="similarity">
    <text evidence="2">Belongs to the Caudal homeobox family.</text>
</comment>
<evidence type="ECO:0000313" key="8">
    <source>
        <dbReference type="Proteomes" id="UP001497453"/>
    </source>
</evidence>
<accession>A0ABP1CH39</accession>
<reference evidence="8" key="1">
    <citation type="submission" date="2024-04" db="EMBL/GenBank/DDBJ databases">
        <authorList>
            <person name="Shaw F."/>
            <person name="Minotto A."/>
        </authorList>
    </citation>
    <scope>NUCLEOTIDE SEQUENCE [LARGE SCALE GENOMIC DNA]</scope>
</reference>
<evidence type="ECO:0000256" key="3">
    <source>
        <dbReference type="PROSITE-ProRule" id="PRU00108"/>
    </source>
</evidence>
<dbReference type="SMART" id="SM00389">
    <property type="entry name" value="HOX"/>
    <property type="match status" value="1"/>
</dbReference>
<dbReference type="InterPro" id="IPR001356">
    <property type="entry name" value="HD"/>
</dbReference>
<evidence type="ECO:0000256" key="5">
    <source>
        <dbReference type="SAM" id="MobiDB-lite"/>
    </source>
</evidence>
<sequence>MFHKGKNMEHILSISRTAHNFIHRINALVPRSTSWFRPQNSEKRLEVDVRLSVPYPRPISAALVSVGVRPSLAEQASRAYLATALQLKRAYEERIRAVSRVWLQTNFYESPTTAQENLTSVKTTFVAHYQRTLSSMVQETIMLARERLALASAHHLSDKVEAQKGKRSAFNQDAVPVLEEVYFRKAYPTREEREELAARFCMQPQQIKVWFQNRRARSKRSGHETRRTPEFVGYVKQHFSNIPSTFLSDMERLISKDIHHPQRIESVNRSQVVLPKSSTQFREIVTSEAPKYAFPSKYQRALVSEDRVAFEDGLMHFEIPWIRSVGSFRPEDRPVSDISDLTYAFSKLSLGSERTEDTNRSQPPFNAAFIPTASSARTRPVKSHAAPPIVSWDTVKPKTYLSGYDAEKRHVSSTPMRRLSARSSLREVYSHHLSRSTPSSQLYPQSSQPYPQSRPSHRLHASLSKRAPQTSPSHSPPSRSSSLTSVNSDGWSSSGAGSPALVTPSTPTFDLPDYSTSEKKQKKHKRYSPYSSMDYSLREKSACAPRTFQFRTTIAAF</sequence>
<evidence type="ECO:0000256" key="4">
    <source>
        <dbReference type="RuleBase" id="RU000682"/>
    </source>
</evidence>
<feature type="DNA-binding region" description="Homeobox" evidence="3">
    <location>
        <begin position="163"/>
        <end position="222"/>
    </location>
</feature>
<gene>
    <name evidence="7" type="ORF">GFSPODELE1_LOCUS548</name>
</gene>
<name>A0ABP1CH39_9APHY</name>
<keyword evidence="8" id="KW-1185">Reference proteome</keyword>
<keyword evidence="3 4" id="KW-0371">Homeobox</keyword>
<keyword evidence="3 4" id="KW-0539">Nucleus</keyword>
<evidence type="ECO:0000313" key="7">
    <source>
        <dbReference type="EMBL" id="CAL1695001.1"/>
    </source>
</evidence>
<feature type="domain" description="Homeobox" evidence="6">
    <location>
        <begin position="161"/>
        <end position="221"/>
    </location>
</feature>
<dbReference type="PANTHER" id="PTHR24332">
    <property type="entry name" value="HOMEOBOX PROTEIN CDX"/>
    <property type="match status" value="1"/>
</dbReference>
<proteinExistence type="inferred from homology"/>
<dbReference type="PROSITE" id="PS50071">
    <property type="entry name" value="HOMEOBOX_2"/>
    <property type="match status" value="1"/>
</dbReference>
<feature type="compositionally biased region" description="Low complexity" evidence="5">
    <location>
        <begin position="436"/>
        <end position="454"/>
    </location>
</feature>
<dbReference type="InterPro" id="IPR009057">
    <property type="entry name" value="Homeodomain-like_sf"/>
</dbReference>
<protein>
    <recommendedName>
        <fullName evidence="6">Homeobox domain-containing protein</fullName>
    </recommendedName>
</protein>
<keyword evidence="3 4" id="KW-0238">DNA-binding</keyword>
<dbReference type="Proteomes" id="UP001497453">
    <property type="component" value="Chromosome 1"/>
</dbReference>
<organism evidence="7 8">
    <name type="scientific">Somion occarium</name>
    <dbReference type="NCBI Taxonomy" id="3059160"/>
    <lineage>
        <taxon>Eukaryota</taxon>
        <taxon>Fungi</taxon>
        <taxon>Dikarya</taxon>
        <taxon>Basidiomycota</taxon>
        <taxon>Agaricomycotina</taxon>
        <taxon>Agaricomycetes</taxon>
        <taxon>Polyporales</taxon>
        <taxon>Cerrenaceae</taxon>
        <taxon>Somion</taxon>
    </lineage>
</organism>
<dbReference type="InterPro" id="IPR047152">
    <property type="entry name" value="Caudal_homeobox"/>
</dbReference>
<evidence type="ECO:0000256" key="2">
    <source>
        <dbReference type="ARBA" id="ARBA00010341"/>
    </source>
</evidence>
<dbReference type="Gene3D" id="1.10.10.60">
    <property type="entry name" value="Homeodomain-like"/>
    <property type="match status" value="1"/>
</dbReference>
<dbReference type="PANTHER" id="PTHR24332:SF9">
    <property type="entry name" value="HOMEOTIC PROTEIN CAUDAL"/>
    <property type="match status" value="1"/>
</dbReference>
<dbReference type="SUPFAM" id="SSF46689">
    <property type="entry name" value="Homeodomain-like"/>
    <property type="match status" value="1"/>
</dbReference>
<feature type="compositionally biased region" description="Low complexity" evidence="5">
    <location>
        <begin position="471"/>
        <end position="488"/>
    </location>
</feature>
<evidence type="ECO:0000256" key="1">
    <source>
        <dbReference type="ARBA" id="ARBA00004123"/>
    </source>
</evidence>
<comment type="subcellular location">
    <subcellularLocation>
        <location evidence="1 3 4">Nucleus</location>
    </subcellularLocation>
</comment>
<dbReference type="CDD" id="cd00086">
    <property type="entry name" value="homeodomain"/>
    <property type="match status" value="1"/>
</dbReference>
<feature type="region of interest" description="Disordered" evidence="5">
    <location>
        <begin position="406"/>
        <end position="530"/>
    </location>
</feature>
<dbReference type="Pfam" id="PF00046">
    <property type="entry name" value="Homeodomain"/>
    <property type="match status" value="1"/>
</dbReference>